<proteinExistence type="inferred from homology"/>
<dbReference type="InterPro" id="IPR047283">
    <property type="entry name" value="FXYD4"/>
</dbReference>
<name>A0A6B0R9D0_9CETA</name>
<feature type="transmembrane region" description="Helical" evidence="7">
    <location>
        <begin position="279"/>
        <end position="300"/>
    </location>
</feature>
<comment type="subcellular location">
    <subcellularLocation>
        <location evidence="1">Membrane</location>
        <topology evidence="1">Single-pass membrane protein</topology>
    </subcellularLocation>
</comment>
<dbReference type="Gene3D" id="1.20.5.780">
    <property type="entry name" value="Single helix bin"/>
    <property type="match status" value="1"/>
</dbReference>
<dbReference type="AlphaFoldDB" id="A0A6B0R9D0"/>
<evidence type="ECO:0000256" key="7">
    <source>
        <dbReference type="RuleBase" id="RU364131"/>
    </source>
</evidence>
<evidence type="ECO:0000256" key="4">
    <source>
        <dbReference type="ARBA" id="ARBA00022692"/>
    </source>
</evidence>
<dbReference type="Pfam" id="PF02038">
    <property type="entry name" value="ATP1G1_PLM_MAT8"/>
    <property type="match status" value="1"/>
</dbReference>
<keyword evidence="6 7" id="KW-0472">Membrane</keyword>
<comment type="caution">
    <text evidence="9">The sequence shown here is derived from an EMBL/GenBank/DDBJ whole genome shotgun (WGS) entry which is preliminary data.</text>
</comment>
<dbReference type="PANTHER" id="PTHR14132:SF10">
    <property type="entry name" value="FXYD DOMAIN-CONTAINING ION TRANSPORT REGULATOR 4"/>
    <property type="match status" value="1"/>
</dbReference>
<evidence type="ECO:0000256" key="5">
    <source>
        <dbReference type="ARBA" id="ARBA00023065"/>
    </source>
</evidence>
<dbReference type="EMBL" id="VBQZ03000035">
    <property type="protein sequence ID" value="MXQ86829.1"/>
    <property type="molecule type" value="Genomic_DNA"/>
</dbReference>
<keyword evidence="5 7" id="KW-0406">Ion transport</keyword>
<sequence length="325" mass="35313">MAETTEEPEQETPPFRVLFQPGLPRPHLPAWEQQPFLRSTSQISGLHPQVDKVLPDKDEPCSGPVLPPVDNLNWPPASMSISFLLFSLGSEEDSCFQTGIASALPDPGLGLVHRSSAHILRDGRMMGHPPRYFEFFNGSAKAHLRKSHKGFLRQKKEERTRVSAQSRETPGPKHIPPCTAQLEVDTPPPPIPNARRARLIASNGDVDDGRGQTVGLSIRTTSLLALSKLLENVGTFSTELVSAPTSKICPCLSSGAGLPVLEANDVIDKDSPFYYDWEGLQLGGMICAGLMCIAGLLFALSGKCKCKNKQKHGLCQYLLSTGLVS</sequence>
<reference evidence="9" key="1">
    <citation type="submission" date="2019-10" db="EMBL/GenBank/DDBJ databases">
        <title>The sequence and de novo assembly of the wild yak genome.</title>
        <authorList>
            <person name="Liu Y."/>
        </authorList>
    </citation>
    <scope>NUCLEOTIDE SEQUENCE [LARGE SCALE GENOMIC DNA]</scope>
    <source>
        <strain evidence="9">WY2019</strain>
    </source>
</reference>
<dbReference type="InterPro" id="IPR000272">
    <property type="entry name" value="Ion-transport_regulator_FXYD"/>
</dbReference>
<evidence type="ECO:0000313" key="9">
    <source>
        <dbReference type="EMBL" id="MXQ86829.1"/>
    </source>
</evidence>
<keyword evidence="10" id="KW-1185">Reference proteome</keyword>
<feature type="region of interest" description="Disordered" evidence="8">
    <location>
        <begin position="154"/>
        <end position="184"/>
    </location>
</feature>
<dbReference type="GO" id="GO:0017080">
    <property type="term" value="F:sodium channel regulator activity"/>
    <property type="evidence" value="ECO:0007669"/>
    <property type="project" value="TreeGrafter"/>
</dbReference>
<organism evidence="9 10">
    <name type="scientific">Bos mutus</name>
    <name type="common">wild yak</name>
    <dbReference type="NCBI Taxonomy" id="72004"/>
    <lineage>
        <taxon>Eukaryota</taxon>
        <taxon>Metazoa</taxon>
        <taxon>Chordata</taxon>
        <taxon>Craniata</taxon>
        <taxon>Vertebrata</taxon>
        <taxon>Euteleostomi</taxon>
        <taxon>Mammalia</taxon>
        <taxon>Eutheria</taxon>
        <taxon>Laurasiatheria</taxon>
        <taxon>Artiodactyla</taxon>
        <taxon>Ruminantia</taxon>
        <taxon>Pecora</taxon>
        <taxon>Bovidae</taxon>
        <taxon>Bovinae</taxon>
        <taxon>Bos</taxon>
    </lineage>
</organism>
<evidence type="ECO:0000256" key="2">
    <source>
        <dbReference type="ARBA" id="ARBA00005948"/>
    </source>
</evidence>
<evidence type="ECO:0000256" key="3">
    <source>
        <dbReference type="ARBA" id="ARBA00022448"/>
    </source>
</evidence>
<evidence type="ECO:0000313" key="10">
    <source>
        <dbReference type="Proteomes" id="UP000322234"/>
    </source>
</evidence>
<accession>A0A6B0R9D0</accession>
<evidence type="ECO:0000256" key="6">
    <source>
        <dbReference type="ARBA" id="ARBA00023136"/>
    </source>
</evidence>
<dbReference type="CDD" id="cd20322">
    <property type="entry name" value="FXYD4"/>
    <property type="match status" value="1"/>
</dbReference>
<comment type="similarity">
    <text evidence="2 7">Belongs to the FXYD family.</text>
</comment>
<dbReference type="GO" id="GO:0071805">
    <property type="term" value="P:potassium ion transmembrane transport"/>
    <property type="evidence" value="ECO:0007669"/>
    <property type="project" value="InterPro"/>
</dbReference>
<dbReference type="PANTHER" id="PTHR14132">
    <property type="entry name" value="SODIUM/POTASSIUM-TRANSPORTING ATPASE SUBUNIT GAMMA"/>
    <property type="match status" value="1"/>
</dbReference>
<dbReference type="Proteomes" id="UP000322234">
    <property type="component" value="Unassembled WGS sequence"/>
</dbReference>
<protein>
    <recommendedName>
        <fullName evidence="7">FXYD domain-containing ion transport regulator</fullName>
    </recommendedName>
</protein>
<keyword evidence="4 7" id="KW-0812">Transmembrane</keyword>
<dbReference type="GO" id="GO:0016020">
    <property type="term" value="C:membrane"/>
    <property type="evidence" value="ECO:0007669"/>
    <property type="project" value="UniProtKB-SubCell"/>
</dbReference>
<keyword evidence="7" id="KW-1133">Transmembrane helix</keyword>
<dbReference type="GO" id="GO:0043269">
    <property type="term" value="P:regulation of monoatomic ion transport"/>
    <property type="evidence" value="ECO:0007669"/>
    <property type="project" value="InterPro"/>
</dbReference>
<evidence type="ECO:0000256" key="1">
    <source>
        <dbReference type="ARBA" id="ARBA00004167"/>
    </source>
</evidence>
<evidence type="ECO:0000256" key="8">
    <source>
        <dbReference type="SAM" id="MobiDB-lite"/>
    </source>
</evidence>
<keyword evidence="3 7" id="KW-0813">Transport</keyword>
<gene>
    <name evidence="9" type="ORF">E5288_WYG019397</name>
</gene>